<reference evidence="3" key="2">
    <citation type="submission" date="2014-07" db="EMBL/GenBank/DDBJ databases">
        <authorList>
            <person name="Hull J."/>
        </authorList>
    </citation>
    <scope>NUCLEOTIDE SEQUENCE</scope>
</reference>
<dbReference type="EMBL" id="GBHO01022674">
    <property type="protein sequence ID" value="JAG20930.1"/>
    <property type="molecule type" value="Transcribed_RNA"/>
</dbReference>
<dbReference type="PANTHER" id="PTHR10261:SF0">
    <property type="entry name" value="COATOMER SUBUNIT GAMMA-2"/>
    <property type="match status" value="1"/>
</dbReference>
<dbReference type="InterPro" id="IPR011989">
    <property type="entry name" value="ARM-like"/>
</dbReference>
<evidence type="ECO:0000256" key="1">
    <source>
        <dbReference type="SAM" id="MobiDB-lite"/>
    </source>
</evidence>
<dbReference type="GO" id="GO:0006888">
    <property type="term" value="P:endoplasmic reticulum to Golgi vesicle-mediated transport"/>
    <property type="evidence" value="ECO:0007669"/>
    <property type="project" value="TreeGrafter"/>
</dbReference>
<dbReference type="AlphaFoldDB" id="A0A0A9XUK9"/>
<feature type="region of interest" description="Disordered" evidence="1">
    <location>
        <begin position="150"/>
        <end position="175"/>
    </location>
</feature>
<reference evidence="3" key="1">
    <citation type="journal article" date="2014" name="PLoS ONE">
        <title>Transcriptome-Based Identification of ABC Transporters in the Western Tarnished Plant Bug Lygus hesperus.</title>
        <authorList>
            <person name="Hull J.J."/>
            <person name="Chaney K."/>
            <person name="Geib S.M."/>
            <person name="Fabrick J.A."/>
            <person name="Brent C.S."/>
            <person name="Walsh D."/>
            <person name="Lavine L.C."/>
        </authorList>
    </citation>
    <scope>NUCLEOTIDE SEQUENCE</scope>
</reference>
<gene>
    <name evidence="3" type="ORF">CM83_19640</name>
</gene>
<proteinExistence type="predicted"/>
<dbReference type="GO" id="GO:0030126">
    <property type="term" value="C:COPI vesicle coat"/>
    <property type="evidence" value="ECO:0007669"/>
    <property type="project" value="TreeGrafter"/>
</dbReference>
<dbReference type="Gene3D" id="1.25.10.10">
    <property type="entry name" value="Leucine-rich Repeat Variant"/>
    <property type="match status" value="1"/>
</dbReference>
<evidence type="ECO:0000259" key="2">
    <source>
        <dbReference type="Pfam" id="PF01602"/>
    </source>
</evidence>
<dbReference type="GO" id="GO:0005783">
    <property type="term" value="C:endoplasmic reticulum"/>
    <property type="evidence" value="ECO:0007669"/>
    <property type="project" value="TreeGrafter"/>
</dbReference>
<accession>A0A0A9XUK9</accession>
<dbReference type="InterPro" id="IPR002553">
    <property type="entry name" value="Clathrin/coatomer_adapt-like_N"/>
</dbReference>
<name>A0A0A9XUK9_LYGHE</name>
<dbReference type="PANTHER" id="PTHR10261">
    <property type="entry name" value="COATOMER SUBUNIT GAMMA"/>
    <property type="match status" value="1"/>
</dbReference>
<protein>
    <submittedName>
        <fullName evidence="3">Coatomer subunit gamma-2</fullName>
    </submittedName>
</protein>
<dbReference type="GO" id="GO:0006886">
    <property type="term" value="P:intracellular protein transport"/>
    <property type="evidence" value="ECO:0007669"/>
    <property type="project" value="InterPro"/>
</dbReference>
<dbReference type="InterPro" id="IPR016024">
    <property type="entry name" value="ARM-type_fold"/>
</dbReference>
<dbReference type="GO" id="GO:0006891">
    <property type="term" value="P:intra-Golgi vesicle-mediated transport"/>
    <property type="evidence" value="ECO:0007669"/>
    <property type="project" value="TreeGrafter"/>
</dbReference>
<organism evidence="3">
    <name type="scientific">Lygus hesperus</name>
    <name type="common">Western plant bug</name>
    <dbReference type="NCBI Taxonomy" id="30085"/>
    <lineage>
        <taxon>Eukaryota</taxon>
        <taxon>Metazoa</taxon>
        <taxon>Ecdysozoa</taxon>
        <taxon>Arthropoda</taxon>
        <taxon>Hexapoda</taxon>
        <taxon>Insecta</taxon>
        <taxon>Pterygota</taxon>
        <taxon>Neoptera</taxon>
        <taxon>Paraneoptera</taxon>
        <taxon>Hemiptera</taxon>
        <taxon>Heteroptera</taxon>
        <taxon>Panheteroptera</taxon>
        <taxon>Cimicomorpha</taxon>
        <taxon>Miridae</taxon>
        <taxon>Mirini</taxon>
        <taxon>Lygus</taxon>
    </lineage>
</organism>
<evidence type="ECO:0000313" key="3">
    <source>
        <dbReference type="EMBL" id="JAG20930.1"/>
    </source>
</evidence>
<dbReference type="Pfam" id="PF01602">
    <property type="entry name" value="Adaptin_N"/>
    <property type="match status" value="1"/>
</dbReference>
<dbReference type="GO" id="GO:0005793">
    <property type="term" value="C:endoplasmic reticulum-Golgi intermediate compartment"/>
    <property type="evidence" value="ECO:0007669"/>
    <property type="project" value="TreeGrafter"/>
</dbReference>
<dbReference type="GO" id="GO:0000139">
    <property type="term" value="C:Golgi membrane"/>
    <property type="evidence" value="ECO:0007669"/>
    <property type="project" value="TreeGrafter"/>
</dbReference>
<dbReference type="InterPro" id="IPR017106">
    <property type="entry name" value="Coatomer_gsu"/>
</dbReference>
<sequence length="175" mass="19597">MMHLAAVQPMLIDPTLNHLVEFIDDCELTRLMKKVLSYVADEAPHTSDPRRYLRYIYNHVTLEEAELRAVAVTTLAKIACRVPPLRKSIRVLLRRCSNDSDDEVRDRALFYSALLARRDKHLLTEMIENVTEEVKKERAQVALSSLSHLSTSAASGGGGDGSSNKSKYVEDSKAA</sequence>
<dbReference type="GO" id="GO:0009306">
    <property type="term" value="P:protein secretion"/>
    <property type="evidence" value="ECO:0007669"/>
    <property type="project" value="TreeGrafter"/>
</dbReference>
<feature type="domain" description="Clathrin/coatomer adaptor adaptin-like N-terminal" evidence="2">
    <location>
        <begin position="9"/>
        <end position="117"/>
    </location>
</feature>
<dbReference type="SUPFAM" id="SSF48371">
    <property type="entry name" value="ARM repeat"/>
    <property type="match status" value="1"/>
</dbReference>